<dbReference type="GO" id="GO:0016787">
    <property type="term" value="F:hydrolase activity"/>
    <property type="evidence" value="ECO:0007669"/>
    <property type="project" value="UniProtKB-KW"/>
</dbReference>
<evidence type="ECO:0000313" key="3">
    <source>
        <dbReference type="Proteomes" id="UP000032067"/>
    </source>
</evidence>
<dbReference type="Proteomes" id="UP000032067">
    <property type="component" value="Unassembled WGS sequence"/>
</dbReference>
<proteinExistence type="predicted"/>
<feature type="chain" id="PRO_5002214170" evidence="1">
    <location>
        <begin position="23"/>
        <end position="116"/>
    </location>
</feature>
<protein>
    <submittedName>
        <fullName evidence="2">Alpha/beta hydrolase</fullName>
    </submittedName>
</protein>
<evidence type="ECO:0000256" key="1">
    <source>
        <dbReference type="SAM" id="SignalP"/>
    </source>
</evidence>
<dbReference type="RefSeq" id="WP_042582044.1">
    <property type="nucleotide sequence ID" value="NZ_JXQQ01000087.1"/>
</dbReference>
<comment type="caution">
    <text evidence="2">The sequence shown here is derived from an EMBL/GenBank/DDBJ whole genome shotgun (WGS) entry which is preliminary data.</text>
</comment>
<sequence length="116" mass="11957">MNASKILAAAALSLLAAAGAQAETYDGVHTVNSSVSRAEVAPQAAAAARAGNEYGEGASAGAQAFNSTADRATIQAEAVAKAHDPYASLDRRAFYRDEVPQAYKKPSVSFTRQAAR</sequence>
<evidence type="ECO:0000313" key="2">
    <source>
        <dbReference type="EMBL" id="KIQ21497.1"/>
    </source>
</evidence>
<feature type="signal peptide" evidence="1">
    <location>
        <begin position="1"/>
        <end position="22"/>
    </location>
</feature>
<keyword evidence="1" id="KW-0732">Signal</keyword>
<dbReference type="OrthoDB" id="8855561at2"/>
<accession>A0A0D0K678</accession>
<keyword evidence="2" id="KW-0378">Hydrolase</keyword>
<dbReference type="EMBL" id="JXQQ01000087">
    <property type="protein sequence ID" value="KIQ21497.1"/>
    <property type="molecule type" value="Genomic_DNA"/>
</dbReference>
<organism evidence="2 3">
    <name type="scientific">Variovorax paradoxus</name>
    <dbReference type="NCBI Taxonomy" id="34073"/>
    <lineage>
        <taxon>Bacteria</taxon>
        <taxon>Pseudomonadati</taxon>
        <taxon>Pseudomonadota</taxon>
        <taxon>Betaproteobacteria</taxon>
        <taxon>Burkholderiales</taxon>
        <taxon>Comamonadaceae</taxon>
        <taxon>Variovorax</taxon>
    </lineage>
</organism>
<dbReference type="AlphaFoldDB" id="A0A0D0K678"/>
<reference evidence="2 3" key="1">
    <citation type="submission" date="2014-12" db="EMBL/GenBank/DDBJ databases">
        <title>16Stimator: statistical estimation of ribosomal gene copy numbers from draft genome assemblies.</title>
        <authorList>
            <person name="Perisin M.A."/>
            <person name="Vetter M."/>
            <person name="Gilbert J.A."/>
            <person name="Bergelson J."/>
        </authorList>
    </citation>
    <scope>NUCLEOTIDE SEQUENCE [LARGE SCALE GENOMIC DNA]</scope>
    <source>
        <strain evidence="2 3">MEDvA23</strain>
    </source>
</reference>
<gene>
    <name evidence="2" type="ORF">RT97_27545</name>
</gene>
<name>A0A0D0K678_VARPD</name>